<dbReference type="Pfam" id="PF11396">
    <property type="entry name" value="PepSY_like"/>
    <property type="match status" value="1"/>
</dbReference>
<dbReference type="InterPro" id="IPR021533">
    <property type="entry name" value="PepSY-like"/>
</dbReference>
<accession>A0A9D9IZD3</accession>
<evidence type="ECO:0000313" key="3">
    <source>
        <dbReference type="Proteomes" id="UP000823772"/>
    </source>
</evidence>
<reference evidence="2" key="2">
    <citation type="journal article" date="2021" name="PeerJ">
        <title>Extensive microbial diversity within the chicken gut microbiome revealed by metagenomics and culture.</title>
        <authorList>
            <person name="Gilroy R."/>
            <person name="Ravi A."/>
            <person name="Getino M."/>
            <person name="Pursley I."/>
            <person name="Horton D.L."/>
            <person name="Alikhan N.F."/>
            <person name="Baker D."/>
            <person name="Gharbi K."/>
            <person name="Hall N."/>
            <person name="Watson M."/>
            <person name="Adriaenssens E.M."/>
            <person name="Foster-Nyarko E."/>
            <person name="Jarju S."/>
            <person name="Secka A."/>
            <person name="Antonio M."/>
            <person name="Oren A."/>
            <person name="Chaudhuri R.R."/>
            <person name="La Ragione R."/>
            <person name="Hildebrand F."/>
            <person name="Pallen M.J."/>
        </authorList>
    </citation>
    <scope>NUCLEOTIDE SEQUENCE</scope>
    <source>
        <strain evidence="2">B3-2255</strain>
    </source>
</reference>
<sequence length="146" mass="17147">MMTITTVLTSVLLSISTFFSFDRERIIEFNELPQVSQEFIQKNFPSHQIAYIIEETELTSTTFDVKFENGDEIEFRGNGEWKDIDCEYNAVPESAIPAKLLEYVKAKHPRNTIEKLSREYNRYEVELNNGLEIVFNSNFEVLRYDD</sequence>
<organism evidence="2 3">
    <name type="scientific">Candidatus Merdivivens faecigallinarum</name>
    <dbReference type="NCBI Taxonomy" id="2840871"/>
    <lineage>
        <taxon>Bacteria</taxon>
        <taxon>Pseudomonadati</taxon>
        <taxon>Bacteroidota</taxon>
        <taxon>Bacteroidia</taxon>
        <taxon>Bacteroidales</taxon>
        <taxon>Muribaculaceae</taxon>
        <taxon>Muribaculaceae incertae sedis</taxon>
        <taxon>Candidatus Merdivivens</taxon>
    </lineage>
</organism>
<dbReference type="Gene3D" id="3.40.1420.30">
    <property type="match status" value="1"/>
</dbReference>
<evidence type="ECO:0000313" key="2">
    <source>
        <dbReference type="EMBL" id="MBO8480981.1"/>
    </source>
</evidence>
<dbReference type="AlphaFoldDB" id="A0A9D9IZD3"/>
<dbReference type="EMBL" id="JADILY010000006">
    <property type="protein sequence ID" value="MBO8480981.1"/>
    <property type="molecule type" value="Genomic_DNA"/>
</dbReference>
<name>A0A9D9IZD3_9BACT</name>
<evidence type="ECO:0000259" key="1">
    <source>
        <dbReference type="Pfam" id="PF11396"/>
    </source>
</evidence>
<comment type="caution">
    <text evidence="2">The sequence shown here is derived from an EMBL/GenBank/DDBJ whole genome shotgun (WGS) entry which is preliminary data.</text>
</comment>
<proteinExistence type="predicted"/>
<dbReference type="Proteomes" id="UP000823772">
    <property type="component" value="Unassembled WGS sequence"/>
</dbReference>
<reference evidence="2" key="1">
    <citation type="submission" date="2020-10" db="EMBL/GenBank/DDBJ databases">
        <authorList>
            <person name="Gilroy R."/>
        </authorList>
    </citation>
    <scope>NUCLEOTIDE SEQUENCE</scope>
    <source>
        <strain evidence="2">B3-2255</strain>
    </source>
</reference>
<gene>
    <name evidence="2" type="ORF">IAC87_00320</name>
</gene>
<dbReference type="SUPFAM" id="SSF160574">
    <property type="entry name" value="BT0923-like"/>
    <property type="match status" value="1"/>
</dbReference>
<feature type="domain" description="Putative beta-lactamase-inhibitor-like PepSY-like" evidence="1">
    <location>
        <begin position="62"/>
        <end position="142"/>
    </location>
</feature>
<protein>
    <submittedName>
        <fullName evidence="2">PepSY-like domain-containing protein</fullName>
    </submittedName>
</protein>